<dbReference type="InterPro" id="IPR006282">
    <property type="entry name" value="Thi_PPkinase"/>
</dbReference>
<feature type="domain" description="Thiamin pyrophosphokinase catalytic" evidence="6">
    <location>
        <begin position="28"/>
        <end position="121"/>
    </location>
</feature>
<dbReference type="GO" id="GO:0006772">
    <property type="term" value="P:thiamine metabolic process"/>
    <property type="evidence" value="ECO:0007669"/>
    <property type="project" value="UniProtKB-UniRule"/>
</dbReference>
<sequence>MNAPILRRAEPILLVGGGDSPEAHLAPLLARCETRVAADGGAATLLRAGALPDAVIGDLDSLSESDRAQIPAERVHHIAEQDSTDFDKCLRNIAAPLVFGTGFLGPRVDHQLAALTVLTMRADRRCILVGEEDAIALAPPHITLTLPVRLRFSLYPMGLVHGESTGLRWPLGGLDFTPAQRAGTSNETSAETVSLRFDAPLMLIILPVSHLPELARALLSAPDGWPARARG</sequence>
<dbReference type="CDD" id="cd07995">
    <property type="entry name" value="TPK"/>
    <property type="match status" value="1"/>
</dbReference>
<dbReference type="HOGENOM" id="CLU_044237_1_1_5"/>
<evidence type="ECO:0000256" key="4">
    <source>
        <dbReference type="ARBA" id="ARBA00022840"/>
    </source>
</evidence>
<comment type="caution">
    <text evidence="7">The sequence shown here is derived from an EMBL/GenBank/DDBJ whole genome shotgun (WGS) entry which is preliminary data.</text>
</comment>
<evidence type="ECO:0000259" key="6">
    <source>
        <dbReference type="Pfam" id="PF04263"/>
    </source>
</evidence>
<proteinExistence type="predicted"/>
<keyword evidence="1" id="KW-0808">Transferase</keyword>
<dbReference type="InterPro" id="IPR053149">
    <property type="entry name" value="TPK"/>
</dbReference>
<dbReference type="eggNOG" id="COG1564">
    <property type="taxonomic scope" value="Bacteria"/>
</dbReference>
<evidence type="ECO:0000313" key="7">
    <source>
        <dbReference type="EMBL" id="EAU46621.1"/>
    </source>
</evidence>
<evidence type="ECO:0000256" key="5">
    <source>
        <dbReference type="NCBIfam" id="TIGR01378"/>
    </source>
</evidence>
<keyword evidence="4" id="KW-0067">ATP-binding</keyword>
<reference evidence="7 8" key="1">
    <citation type="journal article" date="2010" name="J. Bacteriol.">
        <title>Genome sequences of Pelagibaca bermudensis HTCC2601T and Maritimibacter alkaliphilus HTCC2654T, the type strains of two marine Roseobacter genera.</title>
        <authorList>
            <person name="Thrash J.C."/>
            <person name="Cho J.C."/>
            <person name="Ferriera S."/>
            <person name="Johnson J."/>
            <person name="Vergin K.L."/>
            <person name="Giovannoni S.J."/>
        </authorList>
    </citation>
    <scope>NUCLEOTIDE SEQUENCE [LARGE SCALE GENOMIC DNA]</scope>
    <source>
        <strain evidence="8">DSM 26914 / JCM 13377 / KCTC 12554 / HTCC2601</strain>
    </source>
</reference>
<evidence type="ECO:0000256" key="2">
    <source>
        <dbReference type="ARBA" id="ARBA00022741"/>
    </source>
</evidence>
<keyword evidence="8" id="KW-1185">Reference proteome</keyword>
<dbReference type="Proteomes" id="UP000006230">
    <property type="component" value="Unassembled WGS sequence"/>
</dbReference>
<evidence type="ECO:0000256" key="1">
    <source>
        <dbReference type="ARBA" id="ARBA00022679"/>
    </source>
</evidence>
<dbReference type="NCBIfam" id="TIGR01378">
    <property type="entry name" value="thi_PPkinase"/>
    <property type="match status" value="1"/>
</dbReference>
<dbReference type="PANTHER" id="PTHR41299">
    <property type="entry name" value="THIAMINE PYROPHOSPHOKINASE"/>
    <property type="match status" value="1"/>
</dbReference>
<dbReference type="GO" id="GO:0009229">
    <property type="term" value="P:thiamine diphosphate biosynthetic process"/>
    <property type="evidence" value="ECO:0007669"/>
    <property type="project" value="InterPro"/>
</dbReference>
<dbReference type="RefSeq" id="WP_007798183.1">
    <property type="nucleotide sequence ID" value="NZ_DS022276.1"/>
</dbReference>
<dbReference type="EC" id="2.7.6.2" evidence="5"/>
<dbReference type="InterPro" id="IPR036371">
    <property type="entry name" value="TPK_B1-bd_sf"/>
</dbReference>
<dbReference type="GO" id="GO:0005524">
    <property type="term" value="F:ATP binding"/>
    <property type="evidence" value="ECO:0007669"/>
    <property type="project" value="UniProtKB-KW"/>
</dbReference>
<dbReference type="EMBL" id="AATQ01000013">
    <property type="protein sequence ID" value="EAU46621.1"/>
    <property type="molecule type" value="Genomic_DNA"/>
</dbReference>
<gene>
    <name evidence="7" type="ORF">R2601_19215</name>
</gene>
<dbReference type="Gene3D" id="3.40.50.10240">
    <property type="entry name" value="Thiamin pyrophosphokinase, catalytic domain"/>
    <property type="match status" value="1"/>
</dbReference>
<name>Q0FQR1_SALBH</name>
<dbReference type="SUPFAM" id="SSF63862">
    <property type="entry name" value="Thiamin pyrophosphokinase, substrate-binding domain"/>
    <property type="match status" value="1"/>
</dbReference>
<accession>Q0FQR1</accession>
<dbReference type="PANTHER" id="PTHR41299:SF1">
    <property type="entry name" value="THIAMINE PYROPHOSPHOKINASE"/>
    <property type="match status" value="1"/>
</dbReference>
<keyword evidence="3" id="KW-0418">Kinase</keyword>
<dbReference type="SUPFAM" id="SSF63999">
    <property type="entry name" value="Thiamin pyrophosphokinase, catalytic domain"/>
    <property type="match status" value="1"/>
</dbReference>
<dbReference type="Pfam" id="PF04263">
    <property type="entry name" value="TPK_catalytic"/>
    <property type="match status" value="1"/>
</dbReference>
<dbReference type="AlphaFoldDB" id="Q0FQR1"/>
<dbReference type="InterPro" id="IPR007371">
    <property type="entry name" value="TPK_catalytic"/>
</dbReference>
<dbReference type="InterPro" id="IPR036759">
    <property type="entry name" value="TPK_catalytic_sf"/>
</dbReference>
<organism evidence="7 8">
    <name type="scientific">Salipiger bermudensis (strain DSM 26914 / JCM 13377 / KCTC 12554 / HTCC2601)</name>
    <name type="common">Pelagibaca bermudensis</name>
    <dbReference type="NCBI Taxonomy" id="314265"/>
    <lineage>
        <taxon>Bacteria</taxon>
        <taxon>Pseudomonadati</taxon>
        <taxon>Pseudomonadota</taxon>
        <taxon>Alphaproteobacteria</taxon>
        <taxon>Rhodobacterales</taxon>
        <taxon>Roseobacteraceae</taxon>
        <taxon>Salipiger</taxon>
    </lineage>
</organism>
<keyword evidence="2" id="KW-0547">Nucleotide-binding</keyword>
<dbReference type="OrthoDB" id="7057856at2"/>
<protein>
    <recommendedName>
        <fullName evidence="5">Thiamine diphosphokinase</fullName>
        <ecNumber evidence="5">2.7.6.2</ecNumber>
    </recommendedName>
</protein>
<evidence type="ECO:0000256" key="3">
    <source>
        <dbReference type="ARBA" id="ARBA00022777"/>
    </source>
</evidence>
<dbReference type="GO" id="GO:0004788">
    <property type="term" value="F:thiamine diphosphokinase activity"/>
    <property type="evidence" value="ECO:0007669"/>
    <property type="project" value="UniProtKB-UniRule"/>
</dbReference>
<evidence type="ECO:0000313" key="8">
    <source>
        <dbReference type="Proteomes" id="UP000006230"/>
    </source>
</evidence>
<dbReference type="GO" id="GO:0016301">
    <property type="term" value="F:kinase activity"/>
    <property type="evidence" value="ECO:0007669"/>
    <property type="project" value="UniProtKB-KW"/>
</dbReference>
<dbReference type="STRING" id="314265.R2601_19215"/>